<evidence type="ECO:0000259" key="10">
    <source>
        <dbReference type="PROSITE" id="PS50109"/>
    </source>
</evidence>
<dbReference type="InterPro" id="IPR005467">
    <property type="entry name" value="His_kinase_dom"/>
</dbReference>
<reference evidence="11 12" key="1">
    <citation type="submission" date="2022-06" db="EMBL/GenBank/DDBJ databases">
        <authorList>
            <person name="So Y."/>
        </authorList>
    </citation>
    <scope>NUCLEOTIDE SEQUENCE [LARGE SCALE GENOMIC DNA]</scope>
    <source>
        <strain evidence="11 12">STR3</strain>
    </source>
</reference>
<feature type="transmembrane region" description="Helical" evidence="9">
    <location>
        <begin position="199"/>
        <end position="217"/>
    </location>
</feature>
<evidence type="ECO:0000256" key="1">
    <source>
        <dbReference type="ARBA" id="ARBA00004651"/>
    </source>
</evidence>
<dbReference type="Gene3D" id="1.20.5.1930">
    <property type="match status" value="1"/>
</dbReference>
<accession>A0ABT1KVW5</accession>
<dbReference type="EMBL" id="JANARS010000003">
    <property type="protein sequence ID" value="MCP3421910.1"/>
    <property type="molecule type" value="Genomic_DNA"/>
</dbReference>
<feature type="transmembrane region" description="Helical" evidence="9">
    <location>
        <begin position="284"/>
        <end position="307"/>
    </location>
</feature>
<comment type="caution">
    <text evidence="11">The sequence shown here is derived from an EMBL/GenBank/DDBJ whole genome shotgun (WGS) entry which is preliminary data.</text>
</comment>
<proteinExistence type="predicted"/>
<dbReference type="InterPro" id="IPR003594">
    <property type="entry name" value="HATPase_dom"/>
</dbReference>
<feature type="transmembrane region" description="Helical" evidence="9">
    <location>
        <begin position="254"/>
        <end position="272"/>
    </location>
</feature>
<feature type="transmembrane region" description="Helical" evidence="9">
    <location>
        <begin position="115"/>
        <end position="137"/>
    </location>
</feature>
<dbReference type="Pfam" id="PF02518">
    <property type="entry name" value="HATPase_c"/>
    <property type="match status" value="1"/>
</dbReference>
<dbReference type="SUPFAM" id="SSF55874">
    <property type="entry name" value="ATPase domain of HSP90 chaperone/DNA topoisomerase II/histidine kinase"/>
    <property type="match status" value="1"/>
</dbReference>
<dbReference type="PANTHER" id="PTHR24421:SF37">
    <property type="entry name" value="SENSOR HISTIDINE KINASE NARS"/>
    <property type="match status" value="1"/>
</dbReference>
<evidence type="ECO:0000256" key="7">
    <source>
        <dbReference type="ARBA" id="ARBA00023012"/>
    </source>
</evidence>
<feature type="transmembrane region" description="Helical" evidence="9">
    <location>
        <begin position="149"/>
        <end position="169"/>
    </location>
</feature>
<sequence>MAADRDGSRVALTAARLLAVVATALAALAVVLPLVSGLGYLEQLVRTPEAVVATSFSITGALLVPHPPARRMGWLLLGVGGASAVYISALSWTAYALGGDDSAVLPAGTDLAAATAWVASWAWLPSWLVVSTVLPQVVPHGRPLPARGWRWSLACAAVVGVVGVITIALTPGPFDFFPGIDNPLGVEAVGPVAEVVQPAVQVGMAALLVVAIASVVVRVRRADGVERRQVGWVGYAVALTVLAIVVVPSGWANLVVLLVPAGIAVAALRYRLYDLDLLVNRTIVAVLLVAGAALLYVALVGWVGALVGTSEGAVPFIAAFAIATAFHPARVRLQRLVDRLLYGLRGDPYALIQAVDQSLREAATPREALAAGVATVRSGLRLRGVSVLVRMPDGSEVEERAGEAATAVAVPLELHGRQVGELRVAQAAGRDAPAADGPAPPTGADARALQAVAGPLSSAAYAVRLSGALEESRTQLVKAREDERRRLRRDLHDGLGPLLAGVVMALDVVRSALARGDGDRAAELSGAAAEQARSAVTDVRRLVADLRPPALDDLGLVGALKALVSTLTAGGPEVEVQATGRLDELPAAVEVAAYRIAAEAVNNAVRHSDASRVYLSLSAGDTRLEVHVRDDGGGLPAELTPGVGLASMRERATELGGWCTIETTTGGTGVRAWLPYDALPAPIDELPPADRNEEVRQ</sequence>
<keyword evidence="5 11" id="KW-0418">Kinase</keyword>
<name>A0ABT1KVW5_9ACTN</name>
<evidence type="ECO:0000256" key="8">
    <source>
        <dbReference type="ARBA" id="ARBA00023136"/>
    </source>
</evidence>
<comment type="subcellular location">
    <subcellularLocation>
        <location evidence="1">Cell membrane</location>
        <topology evidence="1">Multi-pass membrane protein</topology>
    </subcellularLocation>
</comment>
<evidence type="ECO:0000256" key="6">
    <source>
        <dbReference type="ARBA" id="ARBA00022989"/>
    </source>
</evidence>
<keyword evidence="3" id="KW-0808">Transferase</keyword>
<protein>
    <submittedName>
        <fullName evidence="11">Histidine kinase</fullName>
    </submittedName>
</protein>
<dbReference type="PANTHER" id="PTHR24421">
    <property type="entry name" value="NITRATE/NITRITE SENSOR PROTEIN NARX-RELATED"/>
    <property type="match status" value="1"/>
</dbReference>
<feature type="transmembrane region" description="Helical" evidence="9">
    <location>
        <begin position="50"/>
        <end position="67"/>
    </location>
</feature>
<dbReference type="Gene3D" id="3.30.565.10">
    <property type="entry name" value="Histidine kinase-like ATPase, C-terminal domain"/>
    <property type="match status" value="1"/>
</dbReference>
<dbReference type="Pfam" id="PF07730">
    <property type="entry name" value="HisKA_3"/>
    <property type="match status" value="1"/>
</dbReference>
<evidence type="ECO:0000313" key="12">
    <source>
        <dbReference type="Proteomes" id="UP001204524"/>
    </source>
</evidence>
<dbReference type="PROSITE" id="PS50109">
    <property type="entry name" value="HIS_KIN"/>
    <property type="match status" value="1"/>
</dbReference>
<feature type="domain" description="Histidine kinase" evidence="10">
    <location>
        <begin position="595"/>
        <end position="678"/>
    </location>
</feature>
<evidence type="ECO:0000256" key="4">
    <source>
        <dbReference type="ARBA" id="ARBA00022692"/>
    </source>
</evidence>
<feature type="transmembrane region" description="Helical" evidence="9">
    <location>
        <begin position="74"/>
        <end position="95"/>
    </location>
</feature>
<keyword evidence="7" id="KW-0902">Two-component regulatory system</keyword>
<keyword evidence="4 9" id="KW-0812">Transmembrane</keyword>
<evidence type="ECO:0000256" key="9">
    <source>
        <dbReference type="SAM" id="Phobius"/>
    </source>
</evidence>
<evidence type="ECO:0000256" key="2">
    <source>
        <dbReference type="ARBA" id="ARBA00022475"/>
    </source>
</evidence>
<dbReference type="InterPro" id="IPR036890">
    <property type="entry name" value="HATPase_C_sf"/>
</dbReference>
<gene>
    <name evidence="11" type="ORF">NCI01_08900</name>
</gene>
<dbReference type="RefSeq" id="WP_254181119.1">
    <property type="nucleotide sequence ID" value="NZ_JANARS010000003.1"/>
</dbReference>
<keyword evidence="6 9" id="KW-1133">Transmembrane helix</keyword>
<dbReference type="SMART" id="SM00387">
    <property type="entry name" value="HATPase_c"/>
    <property type="match status" value="1"/>
</dbReference>
<evidence type="ECO:0000256" key="3">
    <source>
        <dbReference type="ARBA" id="ARBA00022679"/>
    </source>
</evidence>
<dbReference type="GO" id="GO:0016301">
    <property type="term" value="F:kinase activity"/>
    <property type="evidence" value="ECO:0007669"/>
    <property type="project" value="UniProtKB-KW"/>
</dbReference>
<organism evidence="11 12">
    <name type="scientific">Nocardioides pinisoli</name>
    <dbReference type="NCBI Taxonomy" id="2950279"/>
    <lineage>
        <taxon>Bacteria</taxon>
        <taxon>Bacillati</taxon>
        <taxon>Actinomycetota</taxon>
        <taxon>Actinomycetes</taxon>
        <taxon>Propionibacteriales</taxon>
        <taxon>Nocardioidaceae</taxon>
        <taxon>Nocardioides</taxon>
    </lineage>
</organism>
<dbReference type="CDD" id="cd16917">
    <property type="entry name" value="HATPase_UhpB-NarQ-NarX-like"/>
    <property type="match status" value="1"/>
</dbReference>
<feature type="transmembrane region" description="Helical" evidence="9">
    <location>
        <begin position="229"/>
        <end position="248"/>
    </location>
</feature>
<dbReference type="Proteomes" id="UP001204524">
    <property type="component" value="Unassembled WGS sequence"/>
</dbReference>
<keyword evidence="2" id="KW-1003">Cell membrane</keyword>
<keyword evidence="12" id="KW-1185">Reference proteome</keyword>
<dbReference type="InterPro" id="IPR011712">
    <property type="entry name" value="Sig_transdc_His_kin_sub3_dim/P"/>
</dbReference>
<keyword evidence="8 9" id="KW-0472">Membrane</keyword>
<dbReference type="InterPro" id="IPR050482">
    <property type="entry name" value="Sensor_HK_TwoCompSys"/>
</dbReference>
<evidence type="ECO:0000313" key="11">
    <source>
        <dbReference type="EMBL" id="MCP3421910.1"/>
    </source>
</evidence>
<evidence type="ECO:0000256" key="5">
    <source>
        <dbReference type="ARBA" id="ARBA00022777"/>
    </source>
</evidence>